<dbReference type="Proteomes" id="UP000565155">
    <property type="component" value="Unassembled WGS sequence"/>
</dbReference>
<dbReference type="RefSeq" id="WP_169630052.1">
    <property type="nucleotide sequence ID" value="NZ_JABCMA010001235.1"/>
</dbReference>
<keyword evidence="2" id="KW-0808">Transferase</keyword>
<proteinExistence type="inferred from homology"/>
<accession>A0A7Y0N3W3</accession>
<evidence type="ECO:0000313" key="6">
    <source>
        <dbReference type="Proteomes" id="UP000565155"/>
    </source>
</evidence>
<keyword evidence="3" id="KW-0418">Kinase</keyword>
<comment type="caution">
    <text evidence="5">The sequence shown here is derived from an EMBL/GenBank/DDBJ whole genome shotgun (WGS) entry which is preliminary data.</text>
</comment>
<dbReference type="InterPro" id="IPR052028">
    <property type="entry name" value="HipA_Ser/Thr_kinase"/>
</dbReference>
<reference evidence="5 6" key="1">
    <citation type="submission" date="2020-04" db="EMBL/GenBank/DDBJ databases">
        <title>Whole-genome sequencing of Vibrio spp. from China reveals different genetic environments of blaCTX-M-14 among diverse lineages.</title>
        <authorList>
            <person name="Zheng Z."/>
            <person name="Ye L."/>
            <person name="Chen S."/>
        </authorList>
    </citation>
    <scope>NUCLEOTIDE SEQUENCE [LARGE SCALE GENOMIC DNA]</scope>
    <source>
        <strain evidence="5 6">Vb1636</strain>
    </source>
</reference>
<feature type="non-terminal residue" evidence="5">
    <location>
        <position position="141"/>
    </location>
</feature>
<evidence type="ECO:0000256" key="1">
    <source>
        <dbReference type="ARBA" id="ARBA00010164"/>
    </source>
</evidence>
<comment type="similarity">
    <text evidence="1">Belongs to the HipA Ser/Thr kinase family.</text>
</comment>
<organism evidence="5 6">
    <name type="scientific">Vibrio alginolyticus</name>
    <dbReference type="NCBI Taxonomy" id="663"/>
    <lineage>
        <taxon>Bacteria</taxon>
        <taxon>Pseudomonadati</taxon>
        <taxon>Pseudomonadota</taxon>
        <taxon>Gammaproteobacteria</taxon>
        <taxon>Vibrionales</taxon>
        <taxon>Vibrionaceae</taxon>
        <taxon>Vibrio</taxon>
    </lineage>
</organism>
<evidence type="ECO:0000313" key="5">
    <source>
        <dbReference type="EMBL" id="NMR77956.1"/>
    </source>
</evidence>
<gene>
    <name evidence="5" type="ORF">HKB35_30720</name>
</gene>
<dbReference type="EMBL" id="JABCMA010001235">
    <property type="protein sequence ID" value="NMR77956.1"/>
    <property type="molecule type" value="Genomic_DNA"/>
</dbReference>
<dbReference type="Pfam" id="PF07804">
    <property type="entry name" value="HipA_C"/>
    <property type="match status" value="1"/>
</dbReference>
<evidence type="ECO:0000259" key="4">
    <source>
        <dbReference type="Pfam" id="PF07804"/>
    </source>
</evidence>
<evidence type="ECO:0000256" key="2">
    <source>
        <dbReference type="ARBA" id="ARBA00022679"/>
    </source>
</evidence>
<sequence>LTQEDMCQVFSLPSQLKYQSDSGVGIKEIMQLLSRSRCADNDCDDFMRFQVFQWLIGATDGHAKNFSIFIEANGAYRLTPFYDIMSAYPASNGKGINTRKLKLAMSLKSTSSGNKWHLEKVYPRHFIATAETVGFCTIRMQ</sequence>
<evidence type="ECO:0000256" key="3">
    <source>
        <dbReference type="ARBA" id="ARBA00022777"/>
    </source>
</evidence>
<protein>
    <submittedName>
        <fullName evidence="5">Type II toxin-antitoxin system HipA family toxin</fullName>
    </submittedName>
</protein>
<dbReference type="PANTHER" id="PTHR37419:SF1">
    <property type="entry name" value="SERINE_THREONINE-PROTEIN KINASE TOXIN HIPA"/>
    <property type="match status" value="1"/>
</dbReference>
<dbReference type="Gene3D" id="1.10.1070.20">
    <property type="match status" value="1"/>
</dbReference>
<dbReference type="GO" id="GO:0004674">
    <property type="term" value="F:protein serine/threonine kinase activity"/>
    <property type="evidence" value="ECO:0007669"/>
    <property type="project" value="TreeGrafter"/>
</dbReference>
<dbReference type="InterPro" id="IPR012893">
    <property type="entry name" value="HipA-like_C"/>
</dbReference>
<feature type="non-terminal residue" evidence="5">
    <location>
        <position position="1"/>
    </location>
</feature>
<name>A0A7Y0N3W3_VIBAL</name>
<dbReference type="AlphaFoldDB" id="A0A7Y0N3W3"/>
<feature type="domain" description="HipA-like C-terminal" evidence="4">
    <location>
        <begin position="2"/>
        <end position="134"/>
    </location>
</feature>
<dbReference type="PANTHER" id="PTHR37419">
    <property type="entry name" value="SERINE/THREONINE-PROTEIN KINASE TOXIN HIPA"/>
    <property type="match status" value="1"/>
</dbReference>
<dbReference type="GO" id="GO:0005829">
    <property type="term" value="C:cytosol"/>
    <property type="evidence" value="ECO:0007669"/>
    <property type="project" value="TreeGrafter"/>
</dbReference>